<dbReference type="Pfam" id="PF00651">
    <property type="entry name" value="BTB"/>
    <property type="match status" value="1"/>
</dbReference>
<feature type="non-terminal residue" evidence="2">
    <location>
        <position position="1"/>
    </location>
</feature>
<dbReference type="CDD" id="cd18186">
    <property type="entry name" value="BTB_POZ_ZBTB_KLHL-like"/>
    <property type="match status" value="1"/>
</dbReference>
<dbReference type="SMART" id="SM00225">
    <property type="entry name" value="BTB"/>
    <property type="match status" value="1"/>
</dbReference>
<dbReference type="EMBL" id="BTSX01000005">
    <property type="protein sequence ID" value="GMT00107.1"/>
    <property type="molecule type" value="Genomic_DNA"/>
</dbReference>
<sequence length="137" mass="16149">LQLYNVNERVTVEFRIKIIHSERREPISNPGVFSAPNNKSNVVLKVGKKKLHVSKEYLAVHSPVFDAMFFGYYAEKGKNEVEMKEIVYEEFLDLLHFIYLGQMIIPDRTVLHFLKLADRFEMKRVVELSEKYLIQTN</sequence>
<dbReference type="Proteomes" id="UP001432027">
    <property type="component" value="Unassembled WGS sequence"/>
</dbReference>
<dbReference type="PANTHER" id="PTHR47022:SF1">
    <property type="entry name" value="BTB AND MATH DOMAIN-CONTAINING PROTEIN 36-RELATED"/>
    <property type="match status" value="1"/>
</dbReference>
<gene>
    <name evidence="2" type="ORF">PENTCL1PPCAC_22281</name>
</gene>
<name>A0AAV5U0Q5_9BILA</name>
<evidence type="ECO:0000313" key="3">
    <source>
        <dbReference type="Proteomes" id="UP001432027"/>
    </source>
</evidence>
<dbReference type="SUPFAM" id="SSF54695">
    <property type="entry name" value="POZ domain"/>
    <property type="match status" value="1"/>
</dbReference>
<accession>A0AAV5U0Q5</accession>
<proteinExistence type="predicted"/>
<dbReference type="PROSITE" id="PS50097">
    <property type="entry name" value="BTB"/>
    <property type="match status" value="1"/>
</dbReference>
<feature type="domain" description="BTB" evidence="1">
    <location>
        <begin position="40"/>
        <end position="107"/>
    </location>
</feature>
<evidence type="ECO:0000259" key="1">
    <source>
        <dbReference type="PROSITE" id="PS50097"/>
    </source>
</evidence>
<dbReference type="InterPro" id="IPR000210">
    <property type="entry name" value="BTB/POZ_dom"/>
</dbReference>
<organism evidence="2 3">
    <name type="scientific">Pristionchus entomophagus</name>
    <dbReference type="NCBI Taxonomy" id="358040"/>
    <lineage>
        <taxon>Eukaryota</taxon>
        <taxon>Metazoa</taxon>
        <taxon>Ecdysozoa</taxon>
        <taxon>Nematoda</taxon>
        <taxon>Chromadorea</taxon>
        <taxon>Rhabditida</taxon>
        <taxon>Rhabditina</taxon>
        <taxon>Diplogasteromorpha</taxon>
        <taxon>Diplogasteroidea</taxon>
        <taxon>Neodiplogasteridae</taxon>
        <taxon>Pristionchus</taxon>
    </lineage>
</organism>
<reference evidence="2" key="1">
    <citation type="submission" date="2023-10" db="EMBL/GenBank/DDBJ databases">
        <title>Genome assembly of Pristionchus species.</title>
        <authorList>
            <person name="Yoshida K."/>
            <person name="Sommer R.J."/>
        </authorList>
    </citation>
    <scope>NUCLEOTIDE SEQUENCE</scope>
    <source>
        <strain evidence="2">RS0144</strain>
    </source>
</reference>
<comment type="caution">
    <text evidence="2">The sequence shown here is derived from an EMBL/GenBank/DDBJ whole genome shotgun (WGS) entry which is preliminary data.</text>
</comment>
<dbReference type="Gene3D" id="3.30.710.10">
    <property type="entry name" value="Potassium Channel Kv1.1, Chain A"/>
    <property type="match status" value="1"/>
</dbReference>
<dbReference type="AlphaFoldDB" id="A0AAV5U0Q5"/>
<dbReference type="PANTHER" id="PTHR47022">
    <property type="entry name" value="BTB AND MATH DOMAIN-CONTAINING PROTEIN 36-RELATED"/>
    <property type="match status" value="1"/>
</dbReference>
<protein>
    <recommendedName>
        <fullName evidence="1">BTB domain-containing protein</fullName>
    </recommendedName>
</protein>
<evidence type="ECO:0000313" key="2">
    <source>
        <dbReference type="EMBL" id="GMT00107.1"/>
    </source>
</evidence>
<keyword evidence="3" id="KW-1185">Reference proteome</keyword>
<dbReference type="InterPro" id="IPR011333">
    <property type="entry name" value="SKP1/BTB/POZ_sf"/>
</dbReference>